<protein>
    <submittedName>
        <fullName evidence="1">Xylt1 protein</fullName>
    </submittedName>
</protein>
<sequence length="122" mass="13829">MTLLAVSYWETSAVQRRLRFRWQSPSGMASESAEDLLPWQSLAVAQLQLPLGGSQHSVEWRTAVTGWWSLDIEQHSATPLAEVPAASRDDRRHVLARHRFFLFDADAVNVEVIQELFSVDPV</sequence>
<comment type="caution">
    <text evidence="1">The sequence shown here is derived from an EMBL/GenBank/DDBJ whole genome shotgun (WGS) entry which is preliminary data.</text>
</comment>
<name>A0A812MBF7_9DINO</name>
<organism evidence="1 2">
    <name type="scientific">Symbiodinium natans</name>
    <dbReference type="NCBI Taxonomy" id="878477"/>
    <lineage>
        <taxon>Eukaryota</taxon>
        <taxon>Sar</taxon>
        <taxon>Alveolata</taxon>
        <taxon>Dinophyceae</taxon>
        <taxon>Suessiales</taxon>
        <taxon>Symbiodiniaceae</taxon>
        <taxon>Symbiodinium</taxon>
    </lineage>
</organism>
<evidence type="ECO:0000313" key="1">
    <source>
        <dbReference type="EMBL" id="CAE7258706.1"/>
    </source>
</evidence>
<reference evidence="1" key="1">
    <citation type="submission" date="2021-02" db="EMBL/GenBank/DDBJ databases">
        <authorList>
            <person name="Dougan E. K."/>
            <person name="Rhodes N."/>
            <person name="Thang M."/>
            <person name="Chan C."/>
        </authorList>
    </citation>
    <scope>NUCLEOTIDE SEQUENCE</scope>
</reference>
<dbReference type="AlphaFoldDB" id="A0A812MBF7"/>
<dbReference type="Proteomes" id="UP000604046">
    <property type="component" value="Unassembled WGS sequence"/>
</dbReference>
<proteinExistence type="predicted"/>
<evidence type="ECO:0000313" key="2">
    <source>
        <dbReference type="Proteomes" id="UP000604046"/>
    </source>
</evidence>
<keyword evidence="2" id="KW-1185">Reference proteome</keyword>
<dbReference type="EMBL" id="CAJNDS010001413">
    <property type="protein sequence ID" value="CAE7258706.1"/>
    <property type="molecule type" value="Genomic_DNA"/>
</dbReference>
<accession>A0A812MBF7</accession>
<gene>
    <name evidence="1" type="primary">Xylt1</name>
    <name evidence="1" type="ORF">SNAT2548_LOCUS13474</name>
</gene>